<evidence type="ECO:0000256" key="1">
    <source>
        <dbReference type="ARBA" id="ARBA00023015"/>
    </source>
</evidence>
<dbReference type="InterPro" id="IPR050204">
    <property type="entry name" value="AraC_XylS_family_regulators"/>
</dbReference>
<keyword evidence="3" id="KW-0804">Transcription</keyword>
<evidence type="ECO:0000313" key="6">
    <source>
        <dbReference type="Proteomes" id="UP000092839"/>
    </source>
</evidence>
<dbReference type="KEGG" id="bic:LMTR13_34195"/>
<dbReference type="Pfam" id="PF12833">
    <property type="entry name" value="HTH_18"/>
    <property type="match status" value="1"/>
</dbReference>
<reference evidence="5 6" key="1">
    <citation type="submission" date="2016-07" db="EMBL/GenBank/DDBJ databases">
        <title>Complete genome sequence of Bradyrhizobium icense LMTR 13T, a potential inoculant strain isolated from lima bean (Phaseolus lunatus) in Peru.</title>
        <authorList>
            <person name="Ormeno-Orrillo E."/>
            <person name="Duran D."/>
            <person name="Rogel M.A."/>
            <person name="Rey L."/>
            <person name="Imperial J."/>
            <person name="Ruiz-Argueso T."/>
            <person name="Martinez-Romero E."/>
        </authorList>
    </citation>
    <scope>NUCLEOTIDE SEQUENCE [LARGE SCALE GENOMIC DNA]</scope>
    <source>
        <strain evidence="5 6">LMTR 13</strain>
    </source>
</reference>
<dbReference type="RefSeq" id="WP_065731588.1">
    <property type="nucleotide sequence ID" value="NZ_CP016428.1"/>
</dbReference>
<organism evidence="5 6">
    <name type="scientific">Bradyrhizobium icense</name>
    <dbReference type="NCBI Taxonomy" id="1274631"/>
    <lineage>
        <taxon>Bacteria</taxon>
        <taxon>Pseudomonadati</taxon>
        <taxon>Pseudomonadota</taxon>
        <taxon>Alphaproteobacteria</taxon>
        <taxon>Hyphomicrobiales</taxon>
        <taxon>Nitrobacteraceae</taxon>
        <taxon>Bradyrhizobium</taxon>
    </lineage>
</organism>
<feature type="domain" description="HTH araC/xylS-type" evidence="4">
    <location>
        <begin position="206"/>
        <end position="310"/>
    </location>
</feature>
<sequence>MPISVSTDPIRPTERRAFWTEAICRSFANVETRPIGSAVVSGHFEFVEIGGAKLVRFDSSPQCYTRDARLVSRAGSDEFMFDFQRRGRSSMVQAGNEGTIDPGYGVLYDARRPFEDRLFGGPEQRAELLIATVPAASLLRSVPDAERLCARPVPLSGTVARSIAAMVRDAISSLDAPGRQDEPDIVAYLSALLRLAAGATHQLSRPDLFRLIDTHLRANIAAVRPVPALAAEFGISERTFHRIFADRETTFERHVLHLRVELLRNLLRQDSLANISIARLAHQCGFADGAHAARAFKNKHGTTPRDFRAGVSVRL</sequence>
<accession>A0A1B1UNN1</accession>
<keyword evidence="1" id="KW-0805">Transcription regulation</keyword>
<dbReference type="GO" id="GO:0003700">
    <property type="term" value="F:DNA-binding transcription factor activity"/>
    <property type="evidence" value="ECO:0007669"/>
    <property type="project" value="InterPro"/>
</dbReference>
<dbReference type="PANTHER" id="PTHR46796:SF6">
    <property type="entry name" value="ARAC SUBFAMILY"/>
    <property type="match status" value="1"/>
</dbReference>
<dbReference type="PROSITE" id="PS01124">
    <property type="entry name" value="HTH_ARAC_FAMILY_2"/>
    <property type="match status" value="1"/>
</dbReference>
<keyword evidence="2" id="KW-0238">DNA-binding</keyword>
<dbReference type="InterPro" id="IPR035418">
    <property type="entry name" value="AraC-bd_2"/>
</dbReference>
<dbReference type="PANTHER" id="PTHR46796">
    <property type="entry name" value="HTH-TYPE TRANSCRIPTIONAL ACTIVATOR RHAS-RELATED"/>
    <property type="match status" value="1"/>
</dbReference>
<dbReference type="EMBL" id="CP016428">
    <property type="protein sequence ID" value="ANW04442.1"/>
    <property type="molecule type" value="Genomic_DNA"/>
</dbReference>
<keyword evidence="6" id="KW-1185">Reference proteome</keyword>
<dbReference type="STRING" id="1274631.LMTR13_34195"/>
<evidence type="ECO:0000259" key="4">
    <source>
        <dbReference type="PROSITE" id="PS01124"/>
    </source>
</evidence>
<dbReference type="Pfam" id="PF14525">
    <property type="entry name" value="AraC_binding_2"/>
    <property type="match status" value="1"/>
</dbReference>
<dbReference type="GO" id="GO:0043565">
    <property type="term" value="F:sequence-specific DNA binding"/>
    <property type="evidence" value="ECO:0007669"/>
    <property type="project" value="InterPro"/>
</dbReference>
<proteinExistence type="predicted"/>
<evidence type="ECO:0000313" key="5">
    <source>
        <dbReference type="EMBL" id="ANW04442.1"/>
    </source>
</evidence>
<dbReference type="SUPFAM" id="SSF46689">
    <property type="entry name" value="Homeodomain-like"/>
    <property type="match status" value="1"/>
</dbReference>
<protein>
    <recommendedName>
        <fullName evidence="4">HTH araC/xylS-type domain-containing protein</fullName>
    </recommendedName>
</protein>
<dbReference type="SMART" id="SM00342">
    <property type="entry name" value="HTH_ARAC"/>
    <property type="match status" value="1"/>
</dbReference>
<name>A0A1B1UNN1_9BRAD</name>
<gene>
    <name evidence="5" type="ORF">LMTR13_34195</name>
</gene>
<dbReference type="InterPro" id="IPR009057">
    <property type="entry name" value="Homeodomain-like_sf"/>
</dbReference>
<dbReference type="AlphaFoldDB" id="A0A1B1UNN1"/>
<dbReference type="Proteomes" id="UP000092839">
    <property type="component" value="Chromosome"/>
</dbReference>
<dbReference type="InterPro" id="IPR018060">
    <property type="entry name" value="HTH_AraC"/>
</dbReference>
<evidence type="ECO:0000256" key="2">
    <source>
        <dbReference type="ARBA" id="ARBA00023125"/>
    </source>
</evidence>
<evidence type="ECO:0000256" key="3">
    <source>
        <dbReference type="ARBA" id="ARBA00023163"/>
    </source>
</evidence>
<dbReference type="Gene3D" id="1.10.10.60">
    <property type="entry name" value="Homeodomain-like"/>
    <property type="match status" value="1"/>
</dbReference>